<sequence>MMIRTKLRQRNAKNIIPIIQPKRIAQSSIQPHFNPGVKTPHPSKQSSLGVHVGKITIVTHSLKLITRNPFRKKTSFFSWAPRIALKSPIVIQEPVIEVFKE</sequence>
<protein>
    <submittedName>
        <fullName evidence="1">Uncharacterized protein</fullName>
    </submittedName>
</protein>
<keyword evidence="2" id="KW-1185">Reference proteome</keyword>
<dbReference type="Proteomes" id="UP001642360">
    <property type="component" value="Unassembled WGS sequence"/>
</dbReference>
<evidence type="ECO:0000313" key="2">
    <source>
        <dbReference type="Proteomes" id="UP001642360"/>
    </source>
</evidence>
<evidence type="ECO:0000313" key="1">
    <source>
        <dbReference type="EMBL" id="CAK9156001.1"/>
    </source>
</evidence>
<gene>
    <name evidence="1" type="ORF">ILEXP_LOCUS24412</name>
</gene>
<accession>A0ABC8SFM4</accession>
<name>A0ABC8SFM4_9AQUA</name>
<comment type="caution">
    <text evidence="1">The sequence shown here is derived from an EMBL/GenBank/DDBJ whole genome shotgun (WGS) entry which is preliminary data.</text>
</comment>
<dbReference type="AlphaFoldDB" id="A0ABC8SFM4"/>
<reference evidence="1 2" key="1">
    <citation type="submission" date="2024-02" db="EMBL/GenBank/DDBJ databases">
        <authorList>
            <person name="Vignale AGUSTIN F."/>
            <person name="Sosa J E."/>
            <person name="Modenutti C."/>
        </authorList>
    </citation>
    <scope>NUCLEOTIDE SEQUENCE [LARGE SCALE GENOMIC DNA]</scope>
</reference>
<proteinExistence type="predicted"/>
<dbReference type="EMBL" id="CAUOFW020002779">
    <property type="protein sequence ID" value="CAK9156001.1"/>
    <property type="molecule type" value="Genomic_DNA"/>
</dbReference>
<organism evidence="1 2">
    <name type="scientific">Ilex paraguariensis</name>
    <name type="common">yerba mate</name>
    <dbReference type="NCBI Taxonomy" id="185542"/>
    <lineage>
        <taxon>Eukaryota</taxon>
        <taxon>Viridiplantae</taxon>
        <taxon>Streptophyta</taxon>
        <taxon>Embryophyta</taxon>
        <taxon>Tracheophyta</taxon>
        <taxon>Spermatophyta</taxon>
        <taxon>Magnoliopsida</taxon>
        <taxon>eudicotyledons</taxon>
        <taxon>Gunneridae</taxon>
        <taxon>Pentapetalae</taxon>
        <taxon>asterids</taxon>
        <taxon>campanulids</taxon>
        <taxon>Aquifoliales</taxon>
        <taxon>Aquifoliaceae</taxon>
        <taxon>Ilex</taxon>
    </lineage>
</organism>